<dbReference type="NCBIfam" id="TIGR00797">
    <property type="entry name" value="matE"/>
    <property type="match status" value="1"/>
</dbReference>
<feature type="transmembrane region" description="Helical" evidence="6">
    <location>
        <begin position="39"/>
        <end position="64"/>
    </location>
</feature>
<accession>A0ABX2AU91</accession>
<feature type="transmembrane region" description="Helical" evidence="6">
    <location>
        <begin position="127"/>
        <end position="151"/>
    </location>
</feature>
<organism evidence="7 8">
    <name type="scientific">Xylanibacter rodentium</name>
    <dbReference type="NCBI Taxonomy" id="2736289"/>
    <lineage>
        <taxon>Bacteria</taxon>
        <taxon>Pseudomonadati</taxon>
        <taxon>Bacteroidota</taxon>
        <taxon>Bacteroidia</taxon>
        <taxon>Bacteroidales</taxon>
        <taxon>Prevotellaceae</taxon>
        <taxon>Xylanibacter</taxon>
    </lineage>
</organism>
<feature type="transmembrane region" description="Helical" evidence="6">
    <location>
        <begin position="187"/>
        <end position="207"/>
    </location>
</feature>
<evidence type="ECO:0000256" key="2">
    <source>
        <dbReference type="ARBA" id="ARBA00010199"/>
    </source>
</evidence>
<comment type="subcellular location">
    <subcellularLocation>
        <location evidence="1">Membrane</location>
        <topology evidence="1">Multi-pass membrane protein</topology>
    </subcellularLocation>
</comment>
<keyword evidence="4 6" id="KW-1133">Transmembrane helix</keyword>
<dbReference type="EMBL" id="JABKKE010000012">
    <property type="protein sequence ID" value="NPE14332.1"/>
    <property type="molecule type" value="Genomic_DNA"/>
</dbReference>
<comment type="similarity">
    <text evidence="2">Belongs to the multi antimicrobial extrusion (MATE) (TC 2.A.66.1) family.</text>
</comment>
<dbReference type="Proteomes" id="UP001193734">
    <property type="component" value="Unassembled WGS sequence"/>
</dbReference>
<dbReference type="CDD" id="cd13136">
    <property type="entry name" value="MATE_DinF_like"/>
    <property type="match status" value="1"/>
</dbReference>
<feature type="transmembrane region" description="Helical" evidence="6">
    <location>
        <begin position="163"/>
        <end position="181"/>
    </location>
</feature>
<feature type="transmembrane region" description="Helical" evidence="6">
    <location>
        <begin position="261"/>
        <end position="281"/>
    </location>
</feature>
<evidence type="ECO:0000256" key="4">
    <source>
        <dbReference type="ARBA" id="ARBA00022989"/>
    </source>
</evidence>
<reference evidence="7 8" key="1">
    <citation type="submission" date="2020-05" db="EMBL/GenBank/DDBJ databases">
        <title>Distinct polysaccharide utilization as determinants for interspecies competition between intestinal Prevotella spp.</title>
        <authorList>
            <person name="Galvez E.J.C."/>
            <person name="Iljazovic A."/>
            <person name="Strowig T."/>
        </authorList>
    </citation>
    <scope>NUCLEOTIDE SEQUENCE [LARGE SCALE GENOMIC DNA]</scope>
    <source>
        <strain evidence="7 8">PROD</strain>
    </source>
</reference>
<dbReference type="Pfam" id="PF01554">
    <property type="entry name" value="MatE"/>
    <property type="match status" value="2"/>
</dbReference>
<comment type="caution">
    <text evidence="7">The sequence shown here is derived from an EMBL/GenBank/DDBJ whole genome shotgun (WGS) entry which is preliminary data.</text>
</comment>
<protein>
    <submittedName>
        <fullName evidence="7">MATE family efflux transporter</fullName>
    </submittedName>
</protein>
<feature type="transmembrane region" description="Helical" evidence="6">
    <location>
        <begin position="349"/>
        <end position="367"/>
    </location>
</feature>
<dbReference type="PANTHER" id="PTHR42893">
    <property type="entry name" value="PROTEIN DETOXIFICATION 44, CHLOROPLASTIC-RELATED"/>
    <property type="match status" value="1"/>
</dbReference>
<feature type="transmembrane region" description="Helical" evidence="6">
    <location>
        <begin position="311"/>
        <end position="329"/>
    </location>
</feature>
<evidence type="ECO:0000256" key="6">
    <source>
        <dbReference type="SAM" id="Phobius"/>
    </source>
</evidence>
<dbReference type="RefSeq" id="WP_172177413.1">
    <property type="nucleotide sequence ID" value="NZ_CASGIA010000010.1"/>
</dbReference>
<evidence type="ECO:0000256" key="5">
    <source>
        <dbReference type="ARBA" id="ARBA00023136"/>
    </source>
</evidence>
<evidence type="ECO:0000313" key="7">
    <source>
        <dbReference type="EMBL" id="NPE14332.1"/>
    </source>
</evidence>
<proteinExistence type="inferred from homology"/>
<feature type="transmembrane region" description="Helical" evidence="6">
    <location>
        <begin position="12"/>
        <end position="33"/>
    </location>
</feature>
<evidence type="ECO:0000256" key="1">
    <source>
        <dbReference type="ARBA" id="ARBA00004141"/>
    </source>
</evidence>
<feature type="transmembrane region" description="Helical" evidence="6">
    <location>
        <begin position="379"/>
        <end position="401"/>
    </location>
</feature>
<dbReference type="InterPro" id="IPR002528">
    <property type="entry name" value="MATE_fam"/>
</dbReference>
<keyword evidence="8" id="KW-1185">Reference proteome</keyword>
<keyword evidence="3 6" id="KW-0812">Transmembrane</keyword>
<dbReference type="GeneID" id="82157772"/>
<evidence type="ECO:0000256" key="3">
    <source>
        <dbReference type="ARBA" id="ARBA00022692"/>
    </source>
</evidence>
<gene>
    <name evidence="7" type="ORF">HPS55_08335</name>
</gene>
<dbReference type="PANTHER" id="PTHR42893:SF46">
    <property type="entry name" value="PROTEIN DETOXIFICATION 44, CHLOROPLASTIC"/>
    <property type="match status" value="1"/>
</dbReference>
<feature type="transmembrane region" description="Helical" evidence="6">
    <location>
        <begin position="238"/>
        <end position="255"/>
    </location>
</feature>
<name>A0ABX2AU91_9BACT</name>
<evidence type="ECO:0000313" key="8">
    <source>
        <dbReference type="Proteomes" id="UP001193734"/>
    </source>
</evidence>
<sequence length="434" mass="48020">MTQRDRQILRIAGPSIVSNITVPLLGLVDVAIVGHLGDAAYIGAIAVGSMAFNLIYWIFGFLRMGTSGMTSQAFGRRDLACVMQLLVRSLTVALAVALTLIVLQWPLEWTMVRLMRPTADVEPWARTYFSICIWGAPAVLGLYGLMGWFVGMQNTRMPMFISIMQNVVNIFASLTFVYGLGMRIEGVATGTVIAQYAGFAAAIVLLLRHYGRLGRYMVWRGVLQRNELWRFFTVNRDIFLRTLCLVAVNLYFTSAGARQGAVILAVNTVLMQLFLLFSYIMDGFANAGEALGGRYYGARNGDAFRDTVRRLFLWGLFMAAAFTVVYAIGGMPFLRLLTDDEAVISASSAYFPWALVIPLCSMAAFVWDGIFIGVTATRGMLVSLAVSASVFFVTFFCLSPWLGNHALWLAMTLYLAVRGMVQTVLYRRDIAGKI</sequence>
<keyword evidence="5 6" id="KW-0472">Membrane</keyword>
<dbReference type="InterPro" id="IPR044644">
    <property type="entry name" value="DinF-like"/>
</dbReference>
<feature type="transmembrane region" description="Helical" evidence="6">
    <location>
        <begin position="85"/>
        <end position="107"/>
    </location>
</feature>
<feature type="transmembrane region" description="Helical" evidence="6">
    <location>
        <begin position="407"/>
        <end position="426"/>
    </location>
</feature>